<dbReference type="AlphaFoldDB" id="A0A194R7G7"/>
<evidence type="ECO:0000313" key="3">
    <source>
        <dbReference type="Proteomes" id="UP000053240"/>
    </source>
</evidence>
<feature type="domain" description="Carbohydrate kinase PfkB" evidence="1">
    <location>
        <begin position="20"/>
        <end position="107"/>
    </location>
</feature>
<dbReference type="GO" id="GO:0006796">
    <property type="term" value="P:phosphate-containing compound metabolic process"/>
    <property type="evidence" value="ECO:0007669"/>
    <property type="project" value="UniProtKB-ARBA"/>
</dbReference>
<dbReference type="STRING" id="76193.A0A194R7G7"/>
<evidence type="ECO:0000313" key="2">
    <source>
        <dbReference type="EMBL" id="KPJ13592.1"/>
    </source>
</evidence>
<keyword evidence="3" id="KW-1185">Reference proteome</keyword>
<gene>
    <name evidence="2" type="ORF">RR48_10776</name>
</gene>
<dbReference type="InParanoid" id="A0A194R7G7"/>
<reference evidence="2 3" key="1">
    <citation type="journal article" date="2015" name="Nat. Commun.">
        <title>Outbred genome sequencing and CRISPR/Cas9 gene editing in butterflies.</title>
        <authorList>
            <person name="Li X."/>
            <person name="Fan D."/>
            <person name="Zhang W."/>
            <person name="Liu G."/>
            <person name="Zhang L."/>
            <person name="Zhao L."/>
            <person name="Fang X."/>
            <person name="Chen L."/>
            <person name="Dong Y."/>
            <person name="Chen Y."/>
            <person name="Ding Y."/>
            <person name="Zhao R."/>
            <person name="Feng M."/>
            <person name="Zhu Y."/>
            <person name="Feng Y."/>
            <person name="Jiang X."/>
            <person name="Zhu D."/>
            <person name="Xiang H."/>
            <person name="Feng X."/>
            <person name="Li S."/>
            <person name="Wang J."/>
            <person name="Zhang G."/>
            <person name="Kronforst M.R."/>
            <person name="Wang W."/>
        </authorList>
    </citation>
    <scope>NUCLEOTIDE SEQUENCE [LARGE SCALE GENOMIC DNA]</scope>
    <source>
        <strain evidence="2">Ya'a_city_454_Pm</strain>
        <tissue evidence="2">Whole body</tissue>
    </source>
</reference>
<dbReference type="EMBL" id="KQ460615">
    <property type="protein sequence ID" value="KPJ13592.1"/>
    <property type="molecule type" value="Genomic_DNA"/>
</dbReference>
<sequence>MELRTMAKFLEPNITIDEASDINEIINLSKIVTQFIKVLIVTMGKKGVITVTQASEPYNAMEEKLNVCYYAVEELNNVENVSGAGDCFASGYIHGVLSCFQESLCVSIGFEAAKSALMSKSTVPHSFQISGNISECFSNQTRFASQSIKKE</sequence>
<dbReference type="Pfam" id="PF00294">
    <property type="entry name" value="PfkB"/>
    <property type="match status" value="1"/>
</dbReference>
<accession>A0A194R7G7</accession>
<dbReference type="InterPro" id="IPR029056">
    <property type="entry name" value="Ribokinase-like"/>
</dbReference>
<dbReference type="Gene3D" id="3.40.1190.20">
    <property type="match status" value="1"/>
</dbReference>
<proteinExistence type="predicted"/>
<protein>
    <recommendedName>
        <fullName evidence="1">Carbohydrate kinase PfkB domain-containing protein</fullName>
    </recommendedName>
</protein>
<dbReference type="Proteomes" id="UP000053240">
    <property type="component" value="Unassembled WGS sequence"/>
</dbReference>
<name>A0A194R7G7_PAPMA</name>
<evidence type="ECO:0000259" key="1">
    <source>
        <dbReference type="Pfam" id="PF00294"/>
    </source>
</evidence>
<organism evidence="2 3">
    <name type="scientific">Papilio machaon</name>
    <name type="common">Old World swallowtail butterfly</name>
    <dbReference type="NCBI Taxonomy" id="76193"/>
    <lineage>
        <taxon>Eukaryota</taxon>
        <taxon>Metazoa</taxon>
        <taxon>Ecdysozoa</taxon>
        <taxon>Arthropoda</taxon>
        <taxon>Hexapoda</taxon>
        <taxon>Insecta</taxon>
        <taxon>Pterygota</taxon>
        <taxon>Neoptera</taxon>
        <taxon>Endopterygota</taxon>
        <taxon>Lepidoptera</taxon>
        <taxon>Glossata</taxon>
        <taxon>Ditrysia</taxon>
        <taxon>Papilionoidea</taxon>
        <taxon>Papilionidae</taxon>
        <taxon>Papilioninae</taxon>
        <taxon>Papilio</taxon>
    </lineage>
</organism>
<dbReference type="InterPro" id="IPR011611">
    <property type="entry name" value="PfkB_dom"/>
</dbReference>
<dbReference type="SUPFAM" id="SSF53613">
    <property type="entry name" value="Ribokinase-like"/>
    <property type="match status" value="1"/>
</dbReference>